<dbReference type="Gene3D" id="1.25.40.20">
    <property type="entry name" value="Ankyrin repeat-containing domain"/>
    <property type="match status" value="1"/>
</dbReference>
<keyword evidence="1" id="KW-0677">Repeat</keyword>
<evidence type="ECO:0000256" key="3">
    <source>
        <dbReference type="PROSITE-ProRule" id="PRU00023"/>
    </source>
</evidence>
<evidence type="ECO:0000313" key="5">
    <source>
        <dbReference type="EMBL" id="CAD9478681.1"/>
    </source>
</evidence>
<name>A0A7S2H2K1_9STRA</name>
<proteinExistence type="predicted"/>
<keyword evidence="2 3" id="KW-0040">ANK repeat</keyword>
<evidence type="ECO:0000256" key="4">
    <source>
        <dbReference type="SAM" id="MobiDB-lite"/>
    </source>
</evidence>
<dbReference type="InterPro" id="IPR036770">
    <property type="entry name" value="Ankyrin_rpt-contain_sf"/>
</dbReference>
<dbReference type="SMART" id="SM00248">
    <property type="entry name" value="ANK"/>
    <property type="match status" value="2"/>
</dbReference>
<dbReference type="PANTHER" id="PTHR24126:SF14">
    <property type="entry name" value="ANK_REP_REGION DOMAIN-CONTAINING PROTEIN"/>
    <property type="match status" value="1"/>
</dbReference>
<dbReference type="Pfam" id="PF12796">
    <property type="entry name" value="Ank_2"/>
    <property type="match status" value="1"/>
</dbReference>
<dbReference type="SUPFAM" id="SSF48403">
    <property type="entry name" value="Ankyrin repeat"/>
    <property type="match status" value="1"/>
</dbReference>
<dbReference type="PANTHER" id="PTHR24126">
    <property type="entry name" value="ANKYRIN REPEAT, PH AND SEC7 DOMAIN CONTAINING PROTEIN SECG-RELATED"/>
    <property type="match status" value="1"/>
</dbReference>
<reference evidence="5" key="1">
    <citation type="submission" date="2021-01" db="EMBL/GenBank/DDBJ databases">
        <authorList>
            <person name="Corre E."/>
            <person name="Pelletier E."/>
            <person name="Niang G."/>
            <person name="Scheremetjew M."/>
            <person name="Finn R."/>
            <person name="Kale V."/>
            <person name="Holt S."/>
            <person name="Cochrane G."/>
            <person name="Meng A."/>
            <person name="Brown T."/>
            <person name="Cohen L."/>
        </authorList>
    </citation>
    <scope>NUCLEOTIDE SEQUENCE</scope>
    <source>
        <strain evidence="5">CCMP1381</strain>
    </source>
</reference>
<feature type="region of interest" description="Disordered" evidence="4">
    <location>
        <begin position="1"/>
        <end position="22"/>
    </location>
</feature>
<protein>
    <submittedName>
        <fullName evidence="5">Uncharacterized protein</fullName>
    </submittedName>
</protein>
<dbReference type="AlphaFoldDB" id="A0A7S2H2K1"/>
<dbReference type="PROSITE" id="PS50297">
    <property type="entry name" value="ANK_REP_REGION"/>
    <property type="match status" value="1"/>
</dbReference>
<sequence length="205" mass="22797">MGDCLSKGSPSTENPVADEKWPGEKLHSKIRWNKIDEVEDILKRGTSVNIKDPKNGNQPIHISAQNGFVELTELLLKKGANVDAQNNKDNTALHMAMEYDCYWCAVSLITAGADKSVTNCDGFKAITGINGEQALSGFMAFTSAHNSNHLIEALKMILEEKSGDIIKSDLVQAWLKHKKERKECITDETQTKFKEVMACPELFKE</sequence>
<accession>A0A7S2H2K1</accession>
<dbReference type="InterPro" id="IPR002110">
    <property type="entry name" value="Ankyrin_rpt"/>
</dbReference>
<gene>
    <name evidence="5" type="ORF">DSPE1174_LOCUS29346</name>
</gene>
<evidence type="ECO:0000256" key="1">
    <source>
        <dbReference type="ARBA" id="ARBA00022737"/>
    </source>
</evidence>
<dbReference type="EMBL" id="HBGS01056361">
    <property type="protein sequence ID" value="CAD9478681.1"/>
    <property type="molecule type" value="Transcribed_RNA"/>
</dbReference>
<evidence type="ECO:0000256" key="2">
    <source>
        <dbReference type="ARBA" id="ARBA00023043"/>
    </source>
</evidence>
<feature type="repeat" description="ANK" evidence="3">
    <location>
        <begin position="55"/>
        <end position="87"/>
    </location>
</feature>
<organism evidence="5">
    <name type="scientific">Octactis speculum</name>
    <dbReference type="NCBI Taxonomy" id="3111310"/>
    <lineage>
        <taxon>Eukaryota</taxon>
        <taxon>Sar</taxon>
        <taxon>Stramenopiles</taxon>
        <taxon>Ochrophyta</taxon>
        <taxon>Dictyochophyceae</taxon>
        <taxon>Dictyochales</taxon>
        <taxon>Dictyochaceae</taxon>
        <taxon>Octactis</taxon>
    </lineage>
</organism>
<dbReference type="PROSITE" id="PS50088">
    <property type="entry name" value="ANK_REPEAT"/>
    <property type="match status" value="1"/>
</dbReference>